<dbReference type="PROSITE" id="PS51186">
    <property type="entry name" value="GNAT"/>
    <property type="match status" value="1"/>
</dbReference>
<proteinExistence type="predicted"/>
<dbReference type="RefSeq" id="WP_280942516.1">
    <property type="nucleotide sequence ID" value="NZ_JARYGX010000019.1"/>
</dbReference>
<dbReference type="InterPro" id="IPR000182">
    <property type="entry name" value="GNAT_dom"/>
</dbReference>
<dbReference type="PANTHER" id="PTHR43328:SF1">
    <property type="entry name" value="N-ACETYLTRANSFERASE DOMAIN-CONTAINING PROTEIN"/>
    <property type="match status" value="1"/>
</dbReference>
<dbReference type="Proteomes" id="UP001160550">
    <property type="component" value="Unassembled WGS sequence"/>
</dbReference>
<dbReference type="Gene3D" id="3.40.630.30">
    <property type="match status" value="1"/>
</dbReference>
<organism evidence="2 3">
    <name type="scientific">Luteimonas composti</name>
    <dbReference type="NCBI Taxonomy" id="398257"/>
    <lineage>
        <taxon>Bacteria</taxon>
        <taxon>Pseudomonadati</taxon>
        <taxon>Pseudomonadota</taxon>
        <taxon>Gammaproteobacteria</taxon>
        <taxon>Lysobacterales</taxon>
        <taxon>Lysobacteraceae</taxon>
        <taxon>Luteimonas</taxon>
    </lineage>
</organism>
<accession>A0ABT6MT82</accession>
<dbReference type="InterPro" id="IPR016181">
    <property type="entry name" value="Acyl_CoA_acyltransferase"/>
</dbReference>
<feature type="domain" description="N-acetyltransferase" evidence="1">
    <location>
        <begin position="14"/>
        <end position="176"/>
    </location>
</feature>
<gene>
    <name evidence="2" type="ORF">QF205_09575</name>
</gene>
<name>A0ABT6MT82_9GAMM</name>
<keyword evidence="2" id="KW-0808">Transferase</keyword>
<dbReference type="GO" id="GO:0016740">
    <property type="term" value="F:transferase activity"/>
    <property type="evidence" value="ECO:0007669"/>
    <property type="project" value="UniProtKB-KW"/>
</dbReference>
<evidence type="ECO:0000313" key="3">
    <source>
        <dbReference type="Proteomes" id="UP001160550"/>
    </source>
</evidence>
<keyword evidence="3" id="KW-1185">Reference proteome</keyword>
<sequence length="195" mass="21074">MACQDRTLAVAPGLRLRAWRGDDLDALVRHANDPRIAPGLSDRFPSPYTRADGEAFLAGAVVDLSDPVFAIEVEGEACGGIGARPFAGERAVGAEFGYWLGHAHWGRGLMTRVVAAFVPWVMDALALERLQATVVDFNQGSARVLAKNGFVEEGVLRRAVRKQDRIHDLRLFARLRRNGSAATGSAARPEDVVGD</sequence>
<dbReference type="EC" id="2.-.-.-" evidence="2"/>
<dbReference type="EMBL" id="JARYGX010000019">
    <property type="protein sequence ID" value="MDH7453313.1"/>
    <property type="molecule type" value="Genomic_DNA"/>
</dbReference>
<dbReference type="SUPFAM" id="SSF55729">
    <property type="entry name" value="Acyl-CoA N-acyltransferases (Nat)"/>
    <property type="match status" value="1"/>
</dbReference>
<protein>
    <submittedName>
        <fullName evidence="2">GNAT family protein</fullName>
        <ecNumber evidence="2">2.-.-.-</ecNumber>
    </submittedName>
</protein>
<dbReference type="Pfam" id="PF13302">
    <property type="entry name" value="Acetyltransf_3"/>
    <property type="match status" value="1"/>
</dbReference>
<dbReference type="PANTHER" id="PTHR43328">
    <property type="entry name" value="ACETYLTRANSFERASE-RELATED"/>
    <property type="match status" value="1"/>
</dbReference>
<comment type="caution">
    <text evidence="2">The sequence shown here is derived from an EMBL/GenBank/DDBJ whole genome shotgun (WGS) entry which is preliminary data.</text>
</comment>
<evidence type="ECO:0000313" key="2">
    <source>
        <dbReference type="EMBL" id="MDH7453313.1"/>
    </source>
</evidence>
<evidence type="ECO:0000259" key="1">
    <source>
        <dbReference type="PROSITE" id="PS51186"/>
    </source>
</evidence>
<reference evidence="2" key="2">
    <citation type="submission" date="2023-04" db="EMBL/GenBank/DDBJ databases">
        <authorList>
            <person name="Sun J.-Q."/>
        </authorList>
    </citation>
    <scope>NUCLEOTIDE SEQUENCE</scope>
    <source>
        <strain evidence="2">CC-YY355</strain>
    </source>
</reference>
<reference evidence="2" key="1">
    <citation type="journal article" date="2007" name="Int. J. Syst. Evol. Microbiol.">
        <title>Luteimonas composti sp. nov., a moderately thermophilic bacterium isolated from food waste.</title>
        <authorList>
            <person name="Young C.C."/>
            <person name="Kampfer P."/>
            <person name="Chen W.M."/>
            <person name="Yen W.S."/>
            <person name="Arun A.B."/>
            <person name="Lai W.A."/>
            <person name="Shen F.T."/>
            <person name="Rekha P.D."/>
            <person name="Lin K.Y."/>
            <person name="Chou J.H."/>
        </authorList>
    </citation>
    <scope>NUCLEOTIDE SEQUENCE</scope>
    <source>
        <strain evidence="2">CC-YY355</strain>
    </source>
</reference>